<evidence type="ECO:0000313" key="2">
    <source>
        <dbReference type="Proteomes" id="UP000595140"/>
    </source>
</evidence>
<keyword evidence="2" id="KW-1185">Reference proteome</keyword>
<organism evidence="1 2">
    <name type="scientific">Cuscuta campestris</name>
    <dbReference type="NCBI Taxonomy" id="132261"/>
    <lineage>
        <taxon>Eukaryota</taxon>
        <taxon>Viridiplantae</taxon>
        <taxon>Streptophyta</taxon>
        <taxon>Embryophyta</taxon>
        <taxon>Tracheophyta</taxon>
        <taxon>Spermatophyta</taxon>
        <taxon>Magnoliopsida</taxon>
        <taxon>eudicotyledons</taxon>
        <taxon>Gunneridae</taxon>
        <taxon>Pentapetalae</taxon>
        <taxon>asterids</taxon>
        <taxon>lamiids</taxon>
        <taxon>Solanales</taxon>
        <taxon>Convolvulaceae</taxon>
        <taxon>Cuscuteae</taxon>
        <taxon>Cuscuta</taxon>
        <taxon>Cuscuta subgen. Grammica</taxon>
        <taxon>Cuscuta sect. Cleistogrammica</taxon>
    </lineage>
</organism>
<evidence type="ECO:0000313" key="1">
    <source>
        <dbReference type="EMBL" id="VFQ97717.1"/>
    </source>
</evidence>
<reference evidence="1 2" key="1">
    <citation type="submission" date="2018-04" db="EMBL/GenBank/DDBJ databases">
        <authorList>
            <person name="Vogel A."/>
        </authorList>
    </citation>
    <scope>NUCLEOTIDE SEQUENCE [LARGE SCALE GENOMIC DNA]</scope>
</reference>
<dbReference type="AlphaFoldDB" id="A0A484NAX3"/>
<gene>
    <name evidence="1" type="ORF">CCAM_LOCUS39493</name>
</gene>
<proteinExistence type="predicted"/>
<dbReference type="Proteomes" id="UP000595140">
    <property type="component" value="Unassembled WGS sequence"/>
</dbReference>
<protein>
    <submittedName>
        <fullName evidence="1">Uncharacterized protein</fullName>
    </submittedName>
</protein>
<accession>A0A484NAX3</accession>
<sequence>MNMCSKMDIYSVSMVVRLPYYTMLHELPPKWKMAMEKDKINLFDIVCDAILVECIKYGKWEPEPYAIGSSGREMDAPFSPFRHNLASRLRCTLNWKNLYRRVFESEPDMVDLMERLRLFFVEEKGREMKEMMKKRKGKERK</sequence>
<dbReference type="EMBL" id="OOIL02006555">
    <property type="protein sequence ID" value="VFQ97717.1"/>
    <property type="molecule type" value="Genomic_DNA"/>
</dbReference>
<name>A0A484NAX3_9ASTE</name>